<gene>
    <name evidence="6" type="ORF">OESDEN_16619</name>
</gene>
<evidence type="ECO:0000313" key="6">
    <source>
        <dbReference type="EMBL" id="KHJ83680.1"/>
    </source>
</evidence>
<proteinExistence type="predicted"/>
<dbReference type="SUPFAM" id="SSF51445">
    <property type="entry name" value="(Trans)glycosidases"/>
    <property type="match status" value="1"/>
</dbReference>
<evidence type="ECO:0000259" key="5">
    <source>
        <dbReference type="Pfam" id="PF16028"/>
    </source>
</evidence>
<dbReference type="InterPro" id="IPR045857">
    <property type="entry name" value="O16G_dom_2"/>
</dbReference>
<dbReference type="InterPro" id="IPR031984">
    <property type="entry name" value="SLC3A2_N"/>
</dbReference>
<evidence type="ECO:0000256" key="1">
    <source>
        <dbReference type="ARBA" id="ARBA00001657"/>
    </source>
</evidence>
<dbReference type="PANTHER" id="PTHR10357">
    <property type="entry name" value="ALPHA-AMYLASE FAMILY MEMBER"/>
    <property type="match status" value="1"/>
</dbReference>
<protein>
    <recommendedName>
        <fullName evidence="2">alpha-glucosidase</fullName>
        <ecNumber evidence="2">3.2.1.20</ecNumber>
    </recommendedName>
</protein>
<dbReference type="GO" id="GO:0004558">
    <property type="term" value="F:alpha-1,4-glucosidase activity"/>
    <property type="evidence" value="ECO:0007669"/>
    <property type="project" value="UniProtKB-EC"/>
</dbReference>
<reference evidence="6 7" key="1">
    <citation type="submission" date="2014-03" db="EMBL/GenBank/DDBJ databases">
        <title>Draft genome of the hookworm Oesophagostomum dentatum.</title>
        <authorList>
            <person name="Mitreva M."/>
        </authorList>
    </citation>
    <scope>NUCLEOTIDE SEQUENCE [LARGE SCALE GENOMIC DNA]</scope>
    <source>
        <strain evidence="6 7">OD-Hann</strain>
    </source>
</reference>
<dbReference type="GO" id="GO:0005975">
    <property type="term" value="P:carbohydrate metabolic process"/>
    <property type="evidence" value="ECO:0007669"/>
    <property type="project" value="InterPro"/>
</dbReference>
<feature type="domain" description="Glycosyl hydrolase family 13 catalytic" evidence="4">
    <location>
        <begin position="46"/>
        <end position="207"/>
    </location>
</feature>
<dbReference type="InterPro" id="IPR006047">
    <property type="entry name" value="GH13_cat_dom"/>
</dbReference>
<organism evidence="6 7">
    <name type="scientific">Oesophagostomum dentatum</name>
    <name type="common">Nodular worm</name>
    <dbReference type="NCBI Taxonomy" id="61180"/>
    <lineage>
        <taxon>Eukaryota</taxon>
        <taxon>Metazoa</taxon>
        <taxon>Ecdysozoa</taxon>
        <taxon>Nematoda</taxon>
        <taxon>Chromadorea</taxon>
        <taxon>Rhabditida</taxon>
        <taxon>Rhabditina</taxon>
        <taxon>Rhabditomorpha</taxon>
        <taxon>Strongyloidea</taxon>
        <taxon>Strongylidae</taxon>
        <taxon>Oesophagostomum</taxon>
    </lineage>
</organism>
<feature type="transmembrane region" description="Helical" evidence="3">
    <location>
        <begin position="6"/>
        <end position="24"/>
    </location>
</feature>
<dbReference type="PANTHER" id="PTHR10357:SF230">
    <property type="entry name" value="GLYCOSYL HYDROLASE FAMILY 13 CATALYTIC DOMAIN-CONTAINING PROTEIN"/>
    <property type="match status" value="1"/>
</dbReference>
<dbReference type="Pfam" id="PF16028">
    <property type="entry name" value="SLC3A2_N"/>
    <property type="match status" value="1"/>
</dbReference>
<evidence type="ECO:0000256" key="3">
    <source>
        <dbReference type="SAM" id="Phobius"/>
    </source>
</evidence>
<dbReference type="EMBL" id="KN572267">
    <property type="protein sequence ID" value="KHJ83680.1"/>
    <property type="molecule type" value="Genomic_DNA"/>
</dbReference>
<feature type="domain" description="Solute carrier family 3 member 2 N-terminal" evidence="5">
    <location>
        <begin position="1"/>
        <end position="42"/>
    </location>
</feature>
<evidence type="ECO:0000313" key="7">
    <source>
        <dbReference type="Proteomes" id="UP000053660"/>
    </source>
</evidence>
<dbReference type="EC" id="3.2.1.20" evidence="2"/>
<accession>A0A0B1SKH8</accession>
<evidence type="ECO:0000256" key="2">
    <source>
        <dbReference type="ARBA" id="ARBA00012741"/>
    </source>
</evidence>
<keyword evidence="7" id="KW-1185">Reference proteome</keyword>
<keyword evidence="3" id="KW-0812">Transmembrane</keyword>
<keyword evidence="3" id="KW-1133">Transmembrane helix</keyword>
<comment type="catalytic activity">
    <reaction evidence="1">
        <text>Hydrolysis of terminal, non-reducing (1-&gt;4)-linked alpha-D-glucose residues with release of alpha-D-glucose.</text>
        <dbReference type="EC" id="3.2.1.20"/>
    </reaction>
</comment>
<keyword evidence="3" id="KW-0472">Membrane</keyword>
<name>A0A0B1SKH8_OESDE</name>
<dbReference type="AlphaFoldDB" id="A0A0B1SKH8"/>
<dbReference type="Proteomes" id="UP000053660">
    <property type="component" value="Unassembled WGS sequence"/>
</dbReference>
<sequence length="214" mass="24635">MILFILFWLIWIALFVIAILIVVMSPGCTVRWRPNWWQTAVTYNVWVPSFQDSDGDGYGDMRGLLDRLENLRKSGVQTVWPAPFLISDNFSNAVRSYDQMDPALGPNQLADEAIDAVHDKGMKFVMSIPIATTSTEHDWFLKSATASIPENRNYSGFYHWTKEGAKHYFTERKGLYYMHEKGNNKAAVLNWQNSNLRSHMFVSYSFFTGVEILC</sequence>
<dbReference type="InterPro" id="IPR017853">
    <property type="entry name" value="GH"/>
</dbReference>
<dbReference type="OrthoDB" id="1740265at2759"/>
<evidence type="ECO:0000259" key="4">
    <source>
        <dbReference type="Pfam" id="PF00128"/>
    </source>
</evidence>
<dbReference type="Pfam" id="PF00128">
    <property type="entry name" value="Alpha-amylase"/>
    <property type="match status" value="1"/>
</dbReference>
<dbReference type="Gene3D" id="3.90.400.10">
    <property type="entry name" value="Oligo-1,6-glucosidase, Domain 2"/>
    <property type="match status" value="1"/>
</dbReference>
<dbReference type="Gene3D" id="3.20.20.80">
    <property type="entry name" value="Glycosidases"/>
    <property type="match status" value="1"/>
</dbReference>